<geneLocation type="plasmid" evidence="1 2">
    <name>pZSt-lp26</name>
</geneLocation>
<organism evidence="1 2">
    <name type="scientific">Borrelia miyamotoi</name>
    <dbReference type="NCBI Taxonomy" id="47466"/>
    <lineage>
        <taxon>Bacteria</taxon>
        <taxon>Pseudomonadati</taxon>
        <taxon>Spirochaetota</taxon>
        <taxon>Spirochaetia</taxon>
        <taxon>Spirochaetales</taxon>
        <taxon>Borreliaceae</taxon>
        <taxon>Borrelia</taxon>
    </lineage>
</organism>
<accession>A0AAX3JNX3</accession>
<dbReference type="EMBL" id="CP114725">
    <property type="protein sequence ID" value="WAZ72597.1"/>
    <property type="molecule type" value="Genomic_DNA"/>
</dbReference>
<gene>
    <name evidence="1" type="ORF">O5404_06195</name>
</gene>
<dbReference type="RefSeq" id="WP_157774297.1">
    <property type="nucleotide sequence ID" value="NZ_CP024376.2"/>
</dbReference>
<name>A0AAX3JNX3_9SPIR</name>
<evidence type="ECO:0000313" key="2">
    <source>
        <dbReference type="Proteomes" id="UP001164513"/>
    </source>
</evidence>
<keyword evidence="1" id="KW-0614">Plasmid</keyword>
<protein>
    <submittedName>
        <fullName evidence="1">Uncharacterized protein</fullName>
    </submittedName>
</protein>
<dbReference type="AlphaFoldDB" id="A0AAX3JNX3"/>
<reference evidence="1" key="1">
    <citation type="submission" date="2022-12" db="EMBL/GenBank/DDBJ databases">
        <title>B. miyamotoi WGS.</title>
        <authorList>
            <person name="Gabriele M."/>
            <person name="Kuleshov K.V."/>
            <person name="Hepner S."/>
            <person name="Hoornstra D."/>
            <person name="Hovius J.W."/>
            <person name="Platonov A.E."/>
            <person name="Fingerle V."/>
            <person name="Strube C."/>
        </authorList>
    </citation>
    <scope>NUCLEOTIDE SEQUENCE</scope>
    <source>
        <strain evidence="1">ZStruIII14-9</strain>
        <plasmid evidence="1">pZSt-lp26</plasmid>
    </source>
</reference>
<proteinExistence type="predicted"/>
<evidence type="ECO:0000313" key="1">
    <source>
        <dbReference type="EMBL" id="WAZ72597.1"/>
    </source>
</evidence>
<sequence>MYADNIEVLNKHKYANGIDKYDYFKKFNRDNTLFGSIIDSWFVGILSKKHSY</sequence>
<dbReference type="Proteomes" id="UP001164513">
    <property type="component" value="Plasmid pZSt-lp26"/>
</dbReference>